<keyword evidence="2" id="KW-1185">Reference proteome</keyword>
<sequence>MISDTPTSSNGRNNNDILFYLIWRDHYVNRIIRNKICAGLVININLDYLNKNHQHLSILSTKENCIYIKLSIKDISEFYQYTNHPYRQVVNEISFSKRVDVSPILRLEQQQEKNQH</sequence>
<evidence type="ECO:0000313" key="1">
    <source>
        <dbReference type="EMBL" id="KAF2076703.1"/>
    </source>
</evidence>
<reference evidence="1" key="1">
    <citation type="submission" date="2020-01" db="EMBL/GenBank/DDBJ databases">
        <title>Development of genomics and gene disruption for Polysphondylium violaceum indicates a role for the polyketide synthase stlB in stalk morphogenesis.</title>
        <authorList>
            <person name="Narita B."/>
            <person name="Kawabe Y."/>
            <person name="Kin K."/>
            <person name="Saito T."/>
            <person name="Gibbs R."/>
            <person name="Kuspa A."/>
            <person name="Muzny D."/>
            <person name="Queller D."/>
            <person name="Richards S."/>
            <person name="Strassman J."/>
            <person name="Sucgang R."/>
            <person name="Worley K."/>
            <person name="Schaap P."/>
        </authorList>
    </citation>
    <scope>NUCLEOTIDE SEQUENCE</scope>
    <source>
        <strain evidence="1">QSvi11</strain>
    </source>
</reference>
<dbReference type="AlphaFoldDB" id="A0A8J4PYU1"/>
<proteinExistence type="predicted"/>
<evidence type="ECO:0000313" key="2">
    <source>
        <dbReference type="Proteomes" id="UP000695562"/>
    </source>
</evidence>
<organism evidence="1 2">
    <name type="scientific">Polysphondylium violaceum</name>
    <dbReference type="NCBI Taxonomy" id="133409"/>
    <lineage>
        <taxon>Eukaryota</taxon>
        <taxon>Amoebozoa</taxon>
        <taxon>Evosea</taxon>
        <taxon>Eumycetozoa</taxon>
        <taxon>Dictyostelia</taxon>
        <taxon>Dictyosteliales</taxon>
        <taxon>Dictyosteliaceae</taxon>
        <taxon>Polysphondylium</taxon>
    </lineage>
</organism>
<dbReference type="EMBL" id="AJWJ01000051">
    <property type="protein sequence ID" value="KAF2076703.1"/>
    <property type="molecule type" value="Genomic_DNA"/>
</dbReference>
<accession>A0A8J4PYU1</accession>
<gene>
    <name evidence="1" type="ORF">CYY_001960</name>
</gene>
<protein>
    <submittedName>
        <fullName evidence="1">Uncharacterized protein</fullName>
    </submittedName>
</protein>
<feature type="non-terminal residue" evidence="1">
    <location>
        <position position="116"/>
    </location>
</feature>
<name>A0A8J4PYU1_9MYCE</name>
<comment type="caution">
    <text evidence="1">The sequence shown here is derived from an EMBL/GenBank/DDBJ whole genome shotgun (WGS) entry which is preliminary data.</text>
</comment>
<dbReference type="Proteomes" id="UP000695562">
    <property type="component" value="Unassembled WGS sequence"/>
</dbReference>